<dbReference type="Proteomes" id="UP000829196">
    <property type="component" value="Unassembled WGS sequence"/>
</dbReference>
<dbReference type="PROSITE" id="PS51471">
    <property type="entry name" value="FE2OG_OXY"/>
    <property type="match status" value="1"/>
</dbReference>
<protein>
    <recommendedName>
        <fullName evidence="6">Fe2OG dioxygenase domain-containing protein</fullName>
    </recommendedName>
</protein>
<evidence type="ECO:0000259" key="6">
    <source>
        <dbReference type="PROSITE" id="PS51471"/>
    </source>
</evidence>
<dbReference type="EMBL" id="JAGYWB010000007">
    <property type="protein sequence ID" value="KAI0515773.1"/>
    <property type="molecule type" value="Genomic_DNA"/>
</dbReference>
<comment type="caution">
    <text evidence="7">The sequence shown here is derived from an EMBL/GenBank/DDBJ whole genome shotgun (WGS) entry which is preliminary data.</text>
</comment>
<name>A0A8T3BQW6_DENNO</name>
<dbReference type="Pfam" id="PF03171">
    <property type="entry name" value="2OG-FeII_Oxy"/>
    <property type="match status" value="1"/>
</dbReference>
<proteinExistence type="inferred from homology"/>
<dbReference type="GO" id="GO:0046872">
    <property type="term" value="F:metal ion binding"/>
    <property type="evidence" value="ECO:0007669"/>
    <property type="project" value="UniProtKB-KW"/>
</dbReference>
<dbReference type="Pfam" id="PF14226">
    <property type="entry name" value="DIOX_N"/>
    <property type="match status" value="1"/>
</dbReference>
<evidence type="ECO:0000256" key="5">
    <source>
        <dbReference type="RuleBase" id="RU003682"/>
    </source>
</evidence>
<dbReference type="InterPro" id="IPR050231">
    <property type="entry name" value="Iron_ascorbate_oxido_reductase"/>
</dbReference>
<organism evidence="7 8">
    <name type="scientific">Dendrobium nobile</name>
    <name type="common">Orchid</name>
    <dbReference type="NCBI Taxonomy" id="94219"/>
    <lineage>
        <taxon>Eukaryota</taxon>
        <taxon>Viridiplantae</taxon>
        <taxon>Streptophyta</taxon>
        <taxon>Embryophyta</taxon>
        <taxon>Tracheophyta</taxon>
        <taxon>Spermatophyta</taxon>
        <taxon>Magnoliopsida</taxon>
        <taxon>Liliopsida</taxon>
        <taxon>Asparagales</taxon>
        <taxon>Orchidaceae</taxon>
        <taxon>Epidendroideae</taxon>
        <taxon>Malaxideae</taxon>
        <taxon>Dendrobiinae</taxon>
        <taxon>Dendrobium</taxon>
    </lineage>
</organism>
<dbReference type="InterPro" id="IPR026992">
    <property type="entry name" value="DIOX_N"/>
</dbReference>
<evidence type="ECO:0000313" key="8">
    <source>
        <dbReference type="Proteomes" id="UP000829196"/>
    </source>
</evidence>
<dbReference type="SUPFAM" id="SSF51197">
    <property type="entry name" value="Clavaminate synthase-like"/>
    <property type="match status" value="1"/>
</dbReference>
<evidence type="ECO:0000256" key="3">
    <source>
        <dbReference type="ARBA" id="ARBA00023002"/>
    </source>
</evidence>
<accession>A0A8T3BQW6</accession>
<gene>
    <name evidence="7" type="ORF">KFK09_008440</name>
</gene>
<keyword evidence="8" id="KW-1185">Reference proteome</keyword>
<evidence type="ECO:0000256" key="1">
    <source>
        <dbReference type="ARBA" id="ARBA00001961"/>
    </source>
</evidence>
<dbReference type="PANTHER" id="PTHR47990">
    <property type="entry name" value="2-OXOGLUTARATE (2OG) AND FE(II)-DEPENDENT OXYGENASE SUPERFAMILY PROTEIN-RELATED"/>
    <property type="match status" value="1"/>
</dbReference>
<sequence length="292" mass="33088">MATEGFVVPVIDLSKFEEEKEKLISAVITYGSFRVINHVVPQKLMSDMKASTEYLFKLPSEVKQCNTDVIIKSGHVVAPLEILSTYASKVHDLMVDLASKIVECLGIMSYSFQEWHSHLRMNRYNFTKETIIGSIGGAVHTDNSFITVVLEDESVDGLEIMDLTGNFVSVDPVPGTFLCTMGDIAKIWSNGRFHNVRHRIICKKAMPRTTVALFMLAPKDNKIEPQAEFVDFEHPKLYQSFDYNEYRMLKLSNLSLTEKGHIDISYNLANSNFDNDAIETGKEIEHAIKRQK</sequence>
<comment type="cofactor">
    <cofactor evidence="1">
        <name>L-ascorbate</name>
        <dbReference type="ChEBI" id="CHEBI:38290"/>
    </cofactor>
</comment>
<dbReference type="SMR" id="A0A8T3BQW6"/>
<comment type="similarity">
    <text evidence="5">Belongs to the iron/ascorbate-dependent oxidoreductase family.</text>
</comment>
<dbReference type="InterPro" id="IPR005123">
    <property type="entry name" value="Oxoglu/Fe-dep_dioxygenase_dom"/>
</dbReference>
<reference evidence="7" key="1">
    <citation type="journal article" date="2022" name="Front. Genet.">
        <title>Chromosome-Scale Assembly of the Dendrobium nobile Genome Provides Insights Into the Molecular Mechanism of the Biosynthesis of the Medicinal Active Ingredient of Dendrobium.</title>
        <authorList>
            <person name="Xu Q."/>
            <person name="Niu S.-C."/>
            <person name="Li K.-L."/>
            <person name="Zheng P.-J."/>
            <person name="Zhang X.-J."/>
            <person name="Jia Y."/>
            <person name="Liu Y."/>
            <person name="Niu Y.-X."/>
            <person name="Yu L.-H."/>
            <person name="Chen D.-F."/>
            <person name="Zhang G.-Q."/>
        </authorList>
    </citation>
    <scope>NUCLEOTIDE SEQUENCE</scope>
    <source>
        <tissue evidence="7">Leaf</tissue>
    </source>
</reference>
<evidence type="ECO:0000313" key="7">
    <source>
        <dbReference type="EMBL" id="KAI0515773.1"/>
    </source>
</evidence>
<dbReference type="OrthoDB" id="780614at2759"/>
<keyword evidence="3 5" id="KW-0560">Oxidoreductase</keyword>
<evidence type="ECO:0000256" key="4">
    <source>
        <dbReference type="ARBA" id="ARBA00023004"/>
    </source>
</evidence>
<dbReference type="InterPro" id="IPR027443">
    <property type="entry name" value="IPNS-like_sf"/>
</dbReference>
<evidence type="ECO:0000256" key="2">
    <source>
        <dbReference type="ARBA" id="ARBA00022723"/>
    </source>
</evidence>
<dbReference type="GO" id="GO:0016491">
    <property type="term" value="F:oxidoreductase activity"/>
    <property type="evidence" value="ECO:0007669"/>
    <property type="project" value="UniProtKB-KW"/>
</dbReference>
<keyword evidence="2 5" id="KW-0479">Metal-binding</keyword>
<feature type="domain" description="Fe2OG dioxygenase" evidence="6">
    <location>
        <begin position="114"/>
        <end position="217"/>
    </location>
</feature>
<keyword evidence="4 5" id="KW-0408">Iron</keyword>
<dbReference type="AlphaFoldDB" id="A0A8T3BQW6"/>
<dbReference type="InterPro" id="IPR044861">
    <property type="entry name" value="IPNS-like_FE2OG_OXY"/>
</dbReference>
<dbReference type="Gene3D" id="2.60.120.330">
    <property type="entry name" value="B-lactam Antibiotic, Isopenicillin N Synthase, Chain"/>
    <property type="match status" value="2"/>
</dbReference>